<dbReference type="Gene3D" id="3.40.50.1820">
    <property type="entry name" value="alpha/beta hydrolase"/>
    <property type="match status" value="1"/>
</dbReference>
<dbReference type="GO" id="GO:0008236">
    <property type="term" value="F:serine-type peptidase activity"/>
    <property type="evidence" value="ECO:0007669"/>
    <property type="project" value="InterPro"/>
</dbReference>
<keyword evidence="3" id="KW-1185">Reference proteome</keyword>
<dbReference type="PATRIC" id="fig|1096930.3.peg.4159"/>
<evidence type="ECO:0000313" key="2">
    <source>
        <dbReference type="EMBL" id="EQB08405.1"/>
    </source>
</evidence>
<dbReference type="OrthoDB" id="100212at2"/>
<dbReference type="EMBL" id="ATHL01000147">
    <property type="protein sequence ID" value="EQB08405.1"/>
    <property type="molecule type" value="Genomic_DNA"/>
</dbReference>
<dbReference type="eggNOG" id="COG0823">
    <property type="taxonomic scope" value="Bacteria"/>
</dbReference>
<organism evidence="2 3">
    <name type="scientific">Novosphingobium lindaniclasticum LE124</name>
    <dbReference type="NCBI Taxonomy" id="1096930"/>
    <lineage>
        <taxon>Bacteria</taxon>
        <taxon>Pseudomonadati</taxon>
        <taxon>Pseudomonadota</taxon>
        <taxon>Alphaproteobacteria</taxon>
        <taxon>Sphingomonadales</taxon>
        <taxon>Sphingomonadaceae</taxon>
        <taxon>Novosphingobium</taxon>
    </lineage>
</organism>
<dbReference type="InterPro" id="IPR029058">
    <property type="entry name" value="AB_hydrolase_fold"/>
</dbReference>
<dbReference type="InterPro" id="IPR011659">
    <property type="entry name" value="WD40"/>
</dbReference>
<dbReference type="InterPro" id="IPR001375">
    <property type="entry name" value="Peptidase_S9_cat"/>
</dbReference>
<dbReference type="SUPFAM" id="SSF53474">
    <property type="entry name" value="alpha/beta-Hydrolases"/>
    <property type="match status" value="1"/>
</dbReference>
<proteinExistence type="predicted"/>
<dbReference type="NCBIfam" id="NF033523">
    <property type="entry name" value="lasso_peptidase"/>
    <property type="match status" value="1"/>
</dbReference>
<dbReference type="SUPFAM" id="SSF82171">
    <property type="entry name" value="DPP6 N-terminal domain-like"/>
    <property type="match status" value="1"/>
</dbReference>
<gene>
    <name evidence="2" type="ORF">L284_21175</name>
</gene>
<dbReference type="eggNOG" id="COG1506">
    <property type="taxonomic scope" value="Bacteria"/>
</dbReference>
<reference evidence="2 3" key="1">
    <citation type="journal article" date="2013" name="Genome Announc.">
        <title>Genome Sequence of Novosphingobium lindaniclasticum LE124T, Isolated from a Hexachlorocyclohexane Dumpsite.</title>
        <authorList>
            <person name="Saxena A."/>
            <person name="Nayyar N."/>
            <person name="Sangwan N."/>
            <person name="Kumari R."/>
            <person name="Khurana J.P."/>
            <person name="Lal R."/>
        </authorList>
    </citation>
    <scope>NUCLEOTIDE SEQUENCE [LARGE SCALE GENOMIC DNA]</scope>
    <source>
        <strain evidence="2 3">LE124</strain>
    </source>
</reference>
<dbReference type="Proteomes" id="UP000015527">
    <property type="component" value="Unassembled WGS sequence"/>
</dbReference>
<dbReference type="Pfam" id="PF07676">
    <property type="entry name" value="PD40"/>
    <property type="match status" value="3"/>
</dbReference>
<evidence type="ECO:0000313" key="3">
    <source>
        <dbReference type="Proteomes" id="UP000015527"/>
    </source>
</evidence>
<dbReference type="InterPro" id="IPR053536">
    <property type="entry name" value="Lasso_peptide_isopeptidase"/>
</dbReference>
<dbReference type="Pfam" id="PF00326">
    <property type="entry name" value="Peptidase_S9"/>
    <property type="match status" value="1"/>
</dbReference>
<dbReference type="Gene3D" id="2.120.10.30">
    <property type="entry name" value="TolB, C-terminal domain"/>
    <property type="match status" value="1"/>
</dbReference>
<comment type="caution">
    <text evidence="2">The sequence shown here is derived from an EMBL/GenBank/DDBJ whole genome shotgun (WGS) entry which is preliminary data.</text>
</comment>
<dbReference type="GO" id="GO:0006508">
    <property type="term" value="P:proteolysis"/>
    <property type="evidence" value="ECO:0007669"/>
    <property type="project" value="InterPro"/>
</dbReference>
<dbReference type="InterPro" id="IPR011042">
    <property type="entry name" value="6-blade_b-propeller_TolB-like"/>
</dbReference>
<dbReference type="RefSeq" id="WP_021235906.1">
    <property type="nucleotide sequence ID" value="NZ_ATHL01000147.1"/>
</dbReference>
<dbReference type="AlphaFoldDB" id="T0I9P7"/>
<protein>
    <recommendedName>
        <fullName evidence="1">Peptidase S9 prolyl oligopeptidase catalytic domain-containing protein</fullName>
    </recommendedName>
</protein>
<accession>T0I9P7</accession>
<name>T0I9P7_9SPHN</name>
<evidence type="ECO:0000259" key="1">
    <source>
        <dbReference type="Pfam" id="PF00326"/>
    </source>
</evidence>
<sequence length="670" mass="73651">MAPMDLVRLRDIGFSEVVPGKASPFAVSPDGRLLAFVLRRGEPTGNTLCSALVVVPLDRKGAEGKAAARILDIGGAPPLSRGIYRGLFITSGVPQLITPAWSPDGKSIAYRKKIDGVVQIYLVRSDGSAGRAVTHSEIDIEDFSWSPDGLRITYLARPGELESRRRIEASGRTGWLYDSSVLPNEAWSPTAWAKDVPLEAFTLELLSGVTRIAADDERLRVTPASPTGSLHELEVRSGGGAAAWKEPLGAHPESGQRLWAKLSGREKQACLLAACAGGIVQVWWDRAGTSVVFLRREGWNREEWGLYRWSPVKNSVALIYRTLDALTGCQPAGNDLVCGRENAIMPRRVVAIDLTSGKSRTVFDPNPEFAEFRLGKVLRLRWTNDRGLPAWGDLVLPPGYDGKARLPLVITQYHSLGFLRGGTGDDYPIQPLAAKGFAVLSFNRPPTVSSIVPDVAGWDEALAVQFKGWAERRSIFSSLDRGIDKAIVTRFVDPERIGITGLSDGASTIEFALVHSHRFAAAAMSTCCDDTLSSLVLGGFAWGEHNIKIGLPPSVDNDREYWRPVSLSVNARKVDTPILMQLADRESLLALPAFGALREAGKPAEMFVYPDEYHNKWQPAHRLATYQRSIDWFAFWLQGKRDADPVKQEQYARWDRLRALRDKALTASPP</sequence>
<feature type="domain" description="Peptidase S9 prolyl oligopeptidase catalytic" evidence="1">
    <location>
        <begin position="482"/>
        <end position="638"/>
    </location>
</feature>